<dbReference type="GO" id="GO:0004143">
    <property type="term" value="F:ATP-dependent diacylglycerol kinase activity"/>
    <property type="evidence" value="ECO:0007669"/>
    <property type="project" value="TreeGrafter"/>
</dbReference>
<comment type="similarity">
    <text evidence="2">Belongs to the diacylglycerol/lipid kinase family.</text>
</comment>
<evidence type="ECO:0000256" key="7">
    <source>
        <dbReference type="ARBA" id="ARBA00022777"/>
    </source>
</evidence>
<accession>A0A177KYT9</accession>
<keyword evidence="6" id="KW-0547">Nucleotide-binding</keyword>
<keyword evidence="8" id="KW-0067">ATP-binding</keyword>
<feature type="domain" description="DAGKc" evidence="13">
    <location>
        <begin position="1"/>
        <end position="130"/>
    </location>
</feature>
<dbReference type="SUPFAM" id="SSF111331">
    <property type="entry name" value="NAD kinase/diacylglycerol kinase-like"/>
    <property type="match status" value="1"/>
</dbReference>
<evidence type="ECO:0000256" key="3">
    <source>
        <dbReference type="ARBA" id="ARBA00022516"/>
    </source>
</evidence>
<evidence type="ECO:0000256" key="1">
    <source>
        <dbReference type="ARBA" id="ARBA00001946"/>
    </source>
</evidence>
<evidence type="ECO:0000256" key="12">
    <source>
        <dbReference type="ARBA" id="ARBA00023264"/>
    </source>
</evidence>
<evidence type="ECO:0000259" key="13">
    <source>
        <dbReference type="PROSITE" id="PS50146"/>
    </source>
</evidence>
<dbReference type="PANTHER" id="PTHR12358:SF106">
    <property type="entry name" value="LIPID KINASE YEGS"/>
    <property type="match status" value="1"/>
</dbReference>
<evidence type="ECO:0000313" key="14">
    <source>
        <dbReference type="EMBL" id="OAH58579.1"/>
    </source>
</evidence>
<sequence>MKKAMIIANPSSGKEQVEEHIDQVKEQLEKSGYNVDIRLTGGEGDAMRFAKEGCDSKYDAVIAMGGDGTMNETVNGLAEQPYRPEMGVIPLGTVNDFARALNVPIDLIEAIGVLGGKTELADIGKINDRYFLNVLALGGIAEATGEVTSEQKTSMGSLAYIIEGLKTLTDKTPFMITVEADSGTYEEESLLFLAALTNSVAGFEKLAPDAKVADGHFHCFIVKNVALPKLLRIGANLLKGDFQKDPDVIYFTSEKLKISSSMELKANIDGDMADTVPLELKVLPGHLTIFTS</sequence>
<keyword evidence="11" id="KW-0594">Phospholipid biosynthesis</keyword>
<dbReference type="Pfam" id="PF19279">
    <property type="entry name" value="YegS_C"/>
    <property type="match status" value="1"/>
</dbReference>
<dbReference type="PROSITE" id="PS50146">
    <property type="entry name" value="DAGK"/>
    <property type="match status" value="1"/>
</dbReference>
<dbReference type="SMART" id="SM00046">
    <property type="entry name" value="DAGKc"/>
    <property type="match status" value="1"/>
</dbReference>
<dbReference type="Gene3D" id="3.40.50.10330">
    <property type="entry name" value="Probable inorganic polyphosphate/atp-NAD kinase, domain 1"/>
    <property type="match status" value="1"/>
</dbReference>
<evidence type="ECO:0000256" key="4">
    <source>
        <dbReference type="ARBA" id="ARBA00022679"/>
    </source>
</evidence>
<keyword evidence="4" id="KW-0808">Transferase</keyword>
<dbReference type="EMBL" id="LQWZ01000008">
    <property type="protein sequence ID" value="OAH58579.1"/>
    <property type="molecule type" value="Genomic_DNA"/>
</dbReference>
<comment type="cofactor">
    <cofactor evidence="1">
        <name>Mg(2+)</name>
        <dbReference type="ChEBI" id="CHEBI:18420"/>
    </cofactor>
</comment>
<protein>
    <recommendedName>
        <fullName evidence="13">DAGKc domain-containing protein</fullName>
    </recommendedName>
</protein>
<evidence type="ECO:0000256" key="11">
    <source>
        <dbReference type="ARBA" id="ARBA00023209"/>
    </source>
</evidence>
<dbReference type="InterPro" id="IPR005218">
    <property type="entry name" value="Diacylglycerol/lipid_kinase"/>
</dbReference>
<dbReference type="InterPro" id="IPR001206">
    <property type="entry name" value="Diacylglycerol_kinase_cat_dom"/>
</dbReference>
<evidence type="ECO:0000256" key="10">
    <source>
        <dbReference type="ARBA" id="ARBA00023098"/>
    </source>
</evidence>
<keyword evidence="5" id="KW-0479">Metal-binding</keyword>
<dbReference type="GO" id="GO:0005524">
    <property type="term" value="F:ATP binding"/>
    <property type="evidence" value="ECO:0007669"/>
    <property type="project" value="UniProtKB-KW"/>
</dbReference>
<dbReference type="Pfam" id="PF00781">
    <property type="entry name" value="DAGK_cat"/>
    <property type="match status" value="1"/>
</dbReference>
<evidence type="ECO:0000256" key="8">
    <source>
        <dbReference type="ARBA" id="ARBA00022840"/>
    </source>
</evidence>
<keyword evidence="10" id="KW-0443">Lipid metabolism</keyword>
<comment type="caution">
    <text evidence="14">The sequence shown here is derived from an EMBL/GenBank/DDBJ whole genome shotgun (WGS) entry which is preliminary data.</text>
</comment>
<dbReference type="GO" id="GO:0046872">
    <property type="term" value="F:metal ion binding"/>
    <property type="evidence" value="ECO:0007669"/>
    <property type="project" value="UniProtKB-KW"/>
</dbReference>
<dbReference type="AlphaFoldDB" id="A0A177KYT9"/>
<keyword evidence="9" id="KW-0460">Magnesium</keyword>
<dbReference type="InterPro" id="IPR045540">
    <property type="entry name" value="YegS/DAGK_C"/>
</dbReference>
<dbReference type="GO" id="GO:0008654">
    <property type="term" value="P:phospholipid biosynthetic process"/>
    <property type="evidence" value="ECO:0007669"/>
    <property type="project" value="UniProtKB-KW"/>
</dbReference>
<gene>
    <name evidence="14" type="ORF">AWH48_17360</name>
</gene>
<evidence type="ECO:0000256" key="5">
    <source>
        <dbReference type="ARBA" id="ARBA00022723"/>
    </source>
</evidence>
<keyword evidence="7" id="KW-0418">Kinase</keyword>
<evidence type="ECO:0000256" key="2">
    <source>
        <dbReference type="ARBA" id="ARBA00005983"/>
    </source>
</evidence>
<dbReference type="PANTHER" id="PTHR12358">
    <property type="entry name" value="SPHINGOSINE KINASE"/>
    <property type="match status" value="1"/>
</dbReference>
<dbReference type="Gene3D" id="2.60.200.40">
    <property type="match status" value="1"/>
</dbReference>
<dbReference type="InterPro" id="IPR016064">
    <property type="entry name" value="NAD/diacylglycerol_kinase_sf"/>
</dbReference>
<proteinExistence type="inferred from homology"/>
<dbReference type="GO" id="GO:0005886">
    <property type="term" value="C:plasma membrane"/>
    <property type="evidence" value="ECO:0007669"/>
    <property type="project" value="TreeGrafter"/>
</dbReference>
<dbReference type="InterPro" id="IPR017438">
    <property type="entry name" value="ATP-NAD_kinase_N"/>
</dbReference>
<keyword evidence="3" id="KW-0444">Lipid biosynthesis</keyword>
<evidence type="ECO:0000313" key="15">
    <source>
        <dbReference type="Proteomes" id="UP000077271"/>
    </source>
</evidence>
<reference evidence="14 15" key="1">
    <citation type="submission" date="2016-01" db="EMBL/GenBank/DDBJ databases">
        <title>Investigation of taxonomic status of Bacillus aminovorans.</title>
        <authorList>
            <person name="Verma A."/>
            <person name="Pal Y."/>
            <person name="Krishnamurthi S."/>
        </authorList>
    </citation>
    <scope>NUCLEOTIDE SEQUENCE [LARGE SCALE GENOMIC DNA]</scope>
    <source>
        <strain evidence="14 15">DSM 4337</strain>
    </source>
</reference>
<dbReference type="NCBIfam" id="TIGR00147">
    <property type="entry name" value="YegS/Rv2252/BmrU family lipid kinase"/>
    <property type="match status" value="1"/>
</dbReference>
<name>A0A177KYT9_9BACI</name>
<organism evidence="14 15">
    <name type="scientific">Domibacillus aminovorans</name>
    <dbReference type="NCBI Taxonomy" id="29332"/>
    <lineage>
        <taxon>Bacteria</taxon>
        <taxon>Bacillati</taxon>
        <taxon>Bacillota</taxon>
        <taxon>Bacilli</taxon>
        <taxon>Bacillales</taxon>
        <taxon>Bacillaceae</taxon>
        <taxon>Domibacillus</taxon>
    </lineage>
</organism>
<dbReference type="InterPro" id="IPR050187">
    <property type="entry name" value="Lipid_Phosphate_FormReg"/>
</dbReference>
<evidence type="ECO:0000256" key="9">
    <source>
        <dbReference type="ARBA" id="ARBA00022842"/>
    </source>
</evidence>
<dbReference type="OrthoDB" id="142078at2"/>
<dbReference type="Proteomes" id="UP000077271">
    <property type="component" value="Unassembled WGS sequence"/>
</dbReference>
<evidence type="ECO:0000256" key="6">
    <source>
        <dbReference type="ARBA" id="ARBA00022741"/>
    </source>
</evidence>
<keyword evidence="12" id="KW-1208">Phospholipid metabolism</keyword>